<name>A0A0P1BRI2_9BASI</name>
<feature type="region of interest" description="Disordered" evidence="1">
    <location>
        <begin position="164"/>
        <end position="187"/>
    </location>
</feature>
<keyword evidence="3" id="KW-1185">Reference proteome</keyword>
<organism evidence="2 3">
    <name type="scientific">Ceraceosorus bombacis</name>
    <dbReference type="NCBI Taxonomy" id="401625"/>
    <lineage>
        <taxon>Eukaryota</taxon>
        <taxon>Fungi</taxon>
        <taxon>Dikarya</taxon>
        <taxon>Basidiomycota</taxon>
        <taxon>Ustilaginomycotina</taxon>
        <taxon>Exobasidiomycetes</taxon>
        <taxon>Ceraceosorales</taxon>
        <taxon>Ceraceosoraceae</taxon>
        <taxon>Ceraceosorus</taxon>
    </lineage>
</organism>
<dbReference type="Proteomes" id="UP000054845">
    <property type="component" value="Unassembled WGS sequence"/>
</dbReference>
<reference evidence="2 3" key="1">
    <citation type="submission" date="2014-09" db="EMBL/GenBank/DDBJ databases">
        <authorList>
            <person name="Magalhaes I.L.F."/>
            <person name="Oliveira U."/>
            <person name="Santos F.R."/>
            <person name="Vidigal T.H.D.A."/>
            <person name="Brescovit A.D."/>
            <person name="Santos A.J."/>
        </authorList>
    </citation>
    <scope>NUCLEOTIDE SEQUENCE [LARGE SCALE GENOMIC DNA]</scope>
</reference>
<evidence type="ECO:0000313" key="3">
    <source>
        <dbReference type="Proteomes" id="UP000054845"/>
    </source>
</evidence>
<feature type="compositionally biased region" description="Polar residues" evidence="1">
    <location>
        <begin position="170"/>
        <end position="187"/>
    </location>
</feature>
<dbReference type="AlphaFoldDB" id="A0A0P1BRI2"/>
<accession>A0A0P1BRI2</accession>
<evidence type="ECO:0000256" key="1">
    <source>
        <dbReference type="SAM" id="MobiDB-lite"/>
    </source>
</evidence>
<proteinExistence type="predicted"/>
<dbReference type="EMBL" id="CCYA01000276">
    <property type="protein sequence ID" value="CEH18864.1"/>
    <property type="molecule type" value="Genomic_DNA"/>
</dbReference>
<sequence length="187" mass="20346">MHCASPSASIHTATIGSRRRGARLRHSLEATHRHFDDAFHHMNGVTLSTPFPQSPPPRSASYDGYRQGLSPQPRGHSSADKKPSPFFFGTRRRHASHLSAASHLFRNPKPVSHGLVGLASLQDLLGSHSVWASTVATMCVGAAFIRGHERRQAVDIKRCGSHRAGGVSTPLESAQHGSFNLGQHQHY</sequence>
<protein>
    <submittedName>
        <fullName evidence="2">Uncharacterized protein</fullName>
    </submittedName>
</protein>
<feature type="region of interest" description="Disordered" evidence="1">
    <location>
        <begin position="46"/>
        <end position="88"/>
    </location>
</feature>
<evidence type="ECO:0000313" key="2">
    <source>
        <dbReference type="EMBL" id="CEH18864.1"/>
    </source>
</evidence>